<evidence type="ECO:0000313" key="4">
    <source>
        <dbReference type="Proteomes" id="UP001611339"/>
    </source>
</evidence>
<keyword evidence="2" id="KW-0472">Membrane</keyword>
<dbReference type="InterPro" id="IPR005240">
    <property type="entry name" value="DUF389"/>
</dbReference>
<feature type="compositionally biased region" description="Polar residues" evidence="1">
    <location>
        <begin position="272"/>
        <end position="283"/>
    </location>
</feature>
<dbReference type="EMBL" id="JBIRUI010000012">
    <property type="protein sequence ID" value="MFI1716846.1"/>
    <property type="molecule type" value="Genomic_DNA"/>
</dbReference>
<feature type="transmembrane region" description="Helical" evidence="2">
    <location>
        <begin position="49"/>
        <end position="71"/>
    </location>
</feature>
<name>A0ABW7UGD2_9ACTN</name>
<evidence type="ECO:0000256" key="1">
    <source>
        <dbReference type="SAM" id="MobiDB-lite"/>
    </source>
</evidence>
<feature type="compositionally biased region" description="Basic and acidic residues" evidence="1">
    <location>
        <begin position="285"/>
        <end position="296"/>
    </location>
</feature>
<feature type="transmembrane region" description="Helical" evidence="2">
    <location>
        <begin position="149"/>
        <end position="175"/>
    </location>
</feature>
<reference evidence="3 4" key="1">
    <citation type="submission" date="2024-10" db="EMBL/GenBank/DDBJ databases">
        <title>The Natural Products Discovery Center: Release of the First 8490 Sequenced Strains for Exploring Actinobacteria Biosynthetic Diversity.</title>
        <authorList>
            <person name="Kalkreuter E."/>
            <person name="Kautsar S.A."/>
            <person name="Yang D."/>
            <person name="Bader C.D."/>
            <person name="Teijaro C.N."/>
            <person name="Fluegel L."/>
            <person name="Davis C.M."/>
            <person name="Simpson J.R."/>
            <person name="Lauterbach L."/>
            <person name="Steele A.D."/>
            <person name="Gui C."/>
            <person name="Meng S."/>
            <person name="Li G."/>
            <person name="Viehrig K."/>
            <person name="Ye F."/>
            <person name="Su P."/>
            <person name="Kiefer A.F."/>
            <person name="Nichols A."/>
            <person name="Cepeda A.J."/>
            <person name="Yan W."/>
            <person name="Fan B."/>
            <person name="Jiang Y."/>
            <person name="Adhikari A."/>
            <person name="Zheng C.-J."/>
            <person name="Schuster L."/>
            <person name="Cowan T.M."/>
            <person name="Smanski M.J."/>
            <person name="Chevrette M.G."/>
            <person name="De Carvalho L.P.S."/>
            <person name="Shen B."/>
        </authorList>
    </citation>
    <scope>NUCLEOTIDE SEQUENCE [LARGE SCALE GENOMIC DNA]</scope>
    <source>
        <strain evidence="3 4">NPDC020602</strain>
    </source>
</reference>
<dbReference type="RefSeq" id="WP_398711080.1">
    <property type="nucleotide sequence ID" value="NZ_JBIRUI010000012.1"/>
</dbReference>
<dbReference type="Pfam" id="PF04087">
    <property type="entry name" value="DUF389"/>
    <property type="match status" value="1"/>
</dbReference>
<protein>
    <submittedName>
        <fullName evidence="3">DUF389 domain-containing protein</fullName>
    </submittedName>
</protein>
<feature type="transmembrane region" description="Helical" evidence="2">
    <location>
        <begin position="187"/>
        <end position="215"/>
    </location>
</feature>
<evidence type="ECO:0000313" key="3">
    <source>
        <dbReference type="EMBL" id="MFI1716846.1"/>
    </source>
</evidence>
<feature type="region of interest" description="Disordered" evidence="1">
    <location>
        <begin position="264"/>
        <end position="302"/>
    </location>
</feature>
<feature type="transmembrane region" description="Helical" evidence="2">
    <location>
        <begin position="120"/>
        <end position="143"/>
    </location>
</feature>
<organism evidence="3 4">
    <name type="scientific">Streptomyces litmocidini</name>
    <dbReference type="NCBI Taxonomy" id="67318"/>
    <lineage>
        <taxon>Bacteria</taxon>
        <taxon>Bacillati</taxon>
        <taxon>Actinomycetota</taxon>
        <taxon>Actinomycetes</taxon>
        <taxon>Kitasatosporales</taxon>
        <taxon>Streptomycetaceae</taxon>
        <taxon>Streptomyces</taxon>
    </lineage>
</organism>
<keyword evidence="2" id="KW-1133">Transmembrane helix</keyword>
<dbReference type="PANTHER" id="PTHR20992:SF9">
    <property type="entry name" value="AT15442P-RELATED"/>
    <property type="match status" value="1"/>
</dbReference>
<proteinExistence type="predicted"/>
<comment type="caution">
    <text evidence="3">The sequence shown here is derived from an EMBL/GenBank/DDBJ whole genome shotgun (WGS) entry which is preliminary data.</text>
</comment>
<feature type="compositionally biased region" description="Low complexity" evidence="1">
    <location>
        <begin position="380"/>
        <end position="400"/>
    </location>
</feature>
<accession>A0ABW7UGD2</accession>
<feature type="transmembrane region" description="Helical" evidence="2">
    <location>
        <begin position="25"/>
        <end position="42"/>
    </location>
</feature>
<dbReference type="PANTHER" id="PTHR20992">
    <property type="entry name" value="AT15442P-RELATED"/>
    <property type="match status" value="1"/>
</dbReference>
<gene>
    <name evidence="3" type="ORF">ACH407_25150</name>
</gene>
<keyword evidence="2" id="KW-0812">Transmembrane</keyword>
<evidence type="ECO:0000256" key="2">
    <source>
        <dbReference type="SAM" id="Phobius"/>
    </source>
</evidence>
<feature type="transmembrane region" description="Helical" evidence="2">
    <location>
        <begin position="91"/>
        <end position="108"/>
    </location>
</feature>
<sequence>MLFLSAVIAADGVLTDSTATVIGAMIIAPLSTPIMGIALGAAQRRQSTAALFVVAGGRPVVVLGALFSLVLPASYDLLSNSQISSRTSPGLMDLVAALATGFAGALALSRRDVAAALPGVAIAISLVPPLVVTGVCLGQAAWWLTLGSFVLFVSNLLALVFAGMVVFGGLGYATADRGEETGGTRRTYLALGLLFGAVGVLLAANTAATVLVQLWTTRATNSATRWPAASPGASVVNVSARSRTLYIQVRAPEDLPPVETLLADSRVRSPTECPSWSSPTQAARSRPDGSETDRPSGRASPSVVFRSAVPLGLADVDGSGLVAPGPPGRVPGPCRRLGRMPFDSASASRTNRRSRRDVRFSPADSSRKPARLSSPVTTMASMSSTGGSAAASAGRPASAGVEVPDRCLAGRPQFRSLGQGFHGRGVAGARRTGRVQPHRRPELAPGPALQNDQPPDGGPGDPVVRVHGAGVLPSRGELTAPAPLPGLHPLEGLVDGGPALVYGERARSPGAGGDRRG</sequence>
<feature type="region of interest" description="Disordered" evidence="1">
    <location>
        <begin position="317"/>
        <end position="517"/>
    </location>
</feature>
<keyword evidence="4" id="KW-1185">Reference proteome</keyword>
<dbReference type="Proteomes" id="UP001611339">
    <property type="component" value="Unassembled WGS sequence"/>
</dbReference>